<dbReference type="EMBL" id="BJUU01000001">
    <property type="protein sequence ID" value="GEK78888.1"/>
    <property type="molecule type" value="Genomic_DNA"/>
</dbReference>
<gene>
    <name evidence="2" type="ORF">ABA31_02390</name>
</gene>
<evidence type="ECO:0000313" key="2">
    <source>
        <dbReference type="EMBL" id="GEK78888.1"/>
    </source>
</evidence>
<reference evidence="2 3" key="1">
    <citation type="submission" date="2019-07" db="EMBL/GenBank/DDBJ databases">
        <title>Whole genome shotgun sequence of Agrococcus baldri NBRC 103055.</title>
        <authorList>
            <person name="Hosoyama A."/>
            <person name="Uohara A."/>
            <person name="Ohji S."/>
            <person name="Ichikawa N."/>
        </authorList>
    </citation>
    <scope>NUCLEOTIDE SEQUENCE [LARGE SCALE GENOMIC DNA]</scope>
    <source>
        <strain evidence="2 3">NBRC 103055</strain>
    </source>
</reference>
<dbReference type="InterPro" id="IPR018766">
    <property type="entry name" value="Zinicin_2"/>
</dbReference>
<feature type="region of interest" description="Disordered" evidence="1">
    <location>
        <begin position="436"/>
        <end position="496"/>
    </location>
</feature>
<keyword evidence="3" id="KW-1185">Reference proteome</keyword>
<comment type="caution">
    <text evidence="2">The sequence shown here is derived from an EMBL/GenBank/DDBJ whole genome shotgun (WGS) entry which is preliminary data.</text>
</comment>
<dbReference type="Proteomes" id="UP000321749">
    <property type="component" value="Unassembled WGS sequence"/>
</dbReference>
<dbReference type="Pfam" id="PF10103">
    <property type="entry name" value="Zincin_2"/>
    <property type="match status" value="1"/>
</dbReference>
<dbReference type="NCBIfam" id="TIGR03624">
    <property type="entry name" value="putative hydrolase"/>
    <property type="match status" value="1"/>
</dbReference>
<dbReference type="PANTHER" id="PTHR39420:SF2">
    <property type="entry name" value="HYDROLASE"/>
    <property type="match status" value="1"/>
</dbReference>
<dbReference type="AlphaFoldDB" id="A0AA87RFX5"/>
<dbReference type="Gene3D" id="1.20.150.30">
    <property type="entry name" value="Zincin-like metallopeptidase, N-terminal domain"/>
    <property type="match status" value="1"/>
</dbReference>
<accession>A0AA87RFX5</accession>
<dbReference type="GO" id="GO:0016787">
    <property type="term" value="F:hydrolase activity"/>
    <property type="evidence" value="ECO:0007669"/>
    <property type="project" value="UniProtKB-KW"/>
</dbReference>
<dbReference type="RefSeq" id="WP_146792274.1">
    <property type="nucleotide sequence ID" value="NZ_BJUU01000001.1"/>
</dbReference>
<keyword evidence="2" id="KW-0378">Hydrolase</keyword>
<feature type="compositionally biased region" description="Basic and acidic residues" evidence="1">
    <location>
        <begin position="480"/>
        <end position="496"/>
    </location>
</feature>
<feature type="compositionally biased region" description="Acidic residues" evidence="1">
    <location>
        <begin position="454"/>
        <end position="479"/>
    </location>
</feature>
<name>A0AA87RFX5_9MICO</name>
<sequence>MPEDSDDRRPEDELREMLQQFLSGEGPIDPARLAGAAGMPSDPAQLQALMAQLQAALARTEDGIDWSAAKRQAAAVVQRDPGSVTSAEREAVQQAADLAALWLGETTEIGAAAELTMLSRQQWVDATIPVWQEMSEPVANSIANALTRAMQEHAPEEAQEMIAGAEKILRNVGGTMFAMQLGNVVGQLAGETVAGGDFGFPLLEDTAALLPVNLRTAADGLEIPEDQVRIWMAARELAHARLFHHARWLRLHVLSSVREYAEGISIDVERLEELAESFDPSNPEELREALSSGALIPPKSQEQLEALARLETTIALIDGWVDAVTEAATARLPKRDAIAESVRRKRATGGPAEKAFGTLVGLEIRPRRLREAAAFWRAVTDAVGPQVRDSLWDQPDLMPGSDDIDDPSRAIARLQGGSELDEMDLALQELLDDAERGARPAGDAAGGQATGDAAADDAAADDAAADDETADESADGTDDDGSRDGDAAGDDDPPRG</sequence>
<dbReference type="InterPro" id="IPR042271">
    <property type="entry name" value="Zinicin_2_N"/>
</dbReference>
<dbReference type="PANTHER" id="PTHR39420">
    <property type="match status" value="1"/>
</dbReference>
<dbReference type="SUPFAM" id="SSF55486">
    <property type="entry name" value="Metalloproteases ('zincins'), catalytic domain"/>
    <property type="match status" value="1"/>
</dbReference>
<evidence type="ECO:0000313" key="3">
    <source>
        <dbReference type="Proteomes" id="UP000321749"/>
    </source>
</evidence>
<proteinExistence type="predicted"/>
<organism evidence="2 3">
    <name type="scientific">Agrococcus baldri</name>
    <dbReference type="NCBI Taxonomy" id="153730"/>
    <lineage>
        <taxon>Bacteria</taxon>
        <taxon>Bacillati</taxon>
        <taxon>Actinomycetota</taxon>
        <taxon>Actinomycetes</taxon>
        <taxon>Micrococcales</taxon>
        <taxon>Microbacteriaceae</taxon>
        <taxon>Agrococcus</taxon>
    </lineage>
</organism>
<protein>
    <submittedName>
        <fullName evidence="2">Hydrolase</fullName>
    </submittedName>
</protein>
<evidence type="ECO:0000256" key="1">
    <source>
        <dbReference type="SAM" id="MobiDB-lite"/>
    </source>
</evidence>